<sequence>MANAVVRQVLRRPVRLVPLAFLTVILVGTALLCLPAMHHDGQVRPLVAAFTAVSATCITGLTVVDTSTYWTPLGQAVILLLTQMGGFGIMSIATLLAILVKGYIELSGTLVVQTETQAQDLGQARRIVVRIAVSMLTAEAISALALVPRFHWGYDLPWHQALWHGIWYACMSFTNAGFALHGDSIMSFVVDPVVVVLMTLTVWSGSLGYPVFWELLKKWRRPRQWTVHTRLTFYGFMALFVVAFVAFLVFEWDNPGTLGPMSVREKLTAALAGGVMPRSCGFNIVDYAHIKDETTITTIVMMFIGGGSAGTSGGIKVSTFFLLFFLILAAVRGESDVTVAHRRIGDETIRQAVTIALIAVACLVGGTMVLALLTDLPLPHVLFDVTSAFGTVGLSMGITPELPAGGQFTLMTLMFLGRVGTFTAASALALRTSARHYHLPEERPIVG</sequence>
<evidence type="ECO:0000256" key="3">
    <source>
        <dbReference type="ARBA" id="ARBA00022475"/>
    </source>
</evidence>
<feature type="transmembrane region" description="Helical" evidence="8">
    <location>
        <begin position="352"/>
        <end position="373"/>
    </location>
</feature>
<evidence type="ECO:0000313" key="9">
    <source>
        <dbReference type="EMBL" id="GAB47671.1"/>
    </source>
</evidence>
<accession>H5UPL3</accession>
<dbReference type="GO" id="GO:0030001">
    <property type="term" value="P:metal ion transport"/>
    <property type="evidence" value="ECO:0007669"/>
    <property type="project" value="UniProtKB-ARBA"/>
</dbReference>
<feature type="transmembrane region" description="Helical" evidence="8">
    <location>
        <begin position="16"/>
        <end position="34"/>
    </location>
</feature>
<keyword evidence="4 8" id="KW-0812">Transmembrane</keyword>
<keyword evidence="2" id="KW-0813">Transport</keyword>
<evidence type="ECO:0000256" key="2">
    <source>
        <dbReference type="ARBA" id="ARBA00022448"/>
    </source>
</evidence>
<feature type="transmembrane region" description="Helical" evidence="8">
    <location>
        <begin position="233"/>
        <end position="252"/>
    </location>
</feature>
<reference evidence="9 10" key="1">
    <citation type="submission" date="2012-02" db="EMBL/GenBank/DDBJ databases">
        <title>Whole genome shotgun sequence of Mobilicoccus pelagius NBRC 104925.</title>
        <authorList>
            <person name="Yoshida Y."/>
            <person name="Hosoyama A."/>
            <person name="Tsuchikane K."/>
            <person name="Katsumata H."/>
            <person name="Yamazaki S."/>
            <person name="Fujita N."/>
        </authorList>
    </citation>
    <scope>NUCLEOTIDE SEQUENCE [LARGE SCALE GENOMIC DNA]</scope>
    <source>
        <strain evidence="9 10">NBRC 104925</strain>
    </source>
</reference>
<feature type="transmembrane region" description="Helical" evidence="8">
    <location>
        <begin position="46"/>
        <end position="64"/>
    </location>
</feature>
<feature type="transmembrane region" description="Helical" evidence="8">
    <location>
        <begin position="127"/>
        <end position="147"/>
    </location>
</feature>
<evidence type="ECO:0000256" key="1">
    <source>
        <dbReference type="ARBA" id="ARBA00004651"/>
    </source>
</evidence>
<evidence type="ECO:0000256" key="6">
    <source>
        <dbReference type="ARBA" id="ARBA00023065"/>
    </source>
</evidence>
<name>H5UPL3_9MICO</name>
<feature type="transmembrane region" description="Helical" evidence="8">
    <location>
        <begin position="76"/>
        <end position="100"/>
    </location>
</feature>
<evidence type="ECO:0000313" key="10">
    <source>
        <dbReference type="Proteomes" id="UP000004367"/>
    </source>
</evidence>
<keyword evidence="7 8" id="KW-0472">Membrane</keyword>
<dbReference type="STRING" id="1089455.MOPEL_023_00110"/>
<feature type="transmembrane region" description="Helical" evidence="8">
    <location>
        <begin position="408"/>
        <end position="430"/>
    </location>
</feature>
<dbReference type="Pfam" id="PF02386">
    <property type="entry name" value="TrkH"/>
    <property type="match status" value="1"/>
</dbReference>
<dbReference type="GO" id="GO:0005886">
    <property type="term" value="C:plasma membrane"/>
    <property type="evidence" value="ECO:0007669"/>
    <property type="project" value="UniProtKB-SubCell"/>
</dbReference>
<evidence type="ECO:0000256" key="7">
    <source>
        <dbReference type="ARBA" id="ARBA00023136"/>
    </source>
</evidence>
<evidence type="ECO:0000256" key="8">
    <source>
        <dbReference type="SAM" id="Phobius"/>
    </source>
</evidence>
<keyword evidence="5 8" id="KW-1133">Transmembrane helix</keyword>
<proteinExistence type="predicted"/>
<dbReference type="GO" id="GO:0008324">
    <property type="term" value="F:monoatomic cation transmembrane transporter activity"/>
    <property type="evidence" value="ECO:0007669"/>
    <property type="project" value="InterPro"/>
</dbReference>
<evidence type="ECO:0000256" key="4">
    <source>
        <dbReference type="ARBA" id="ARBA00022692"/>
    </source>
</evidence>
<dbReference type="AlphaFoldDB" id="H5UPL3"/>
<feature type="transmembrane region" description="Helical" evidence="8">
    <location>
        <begin position="193"/>
        <end position="212"/>
    </location>
</feature>
<comment type="subcellular location">
    <subcellularLocation>
        <location evidence="1">Cell membrane</location>
        <topology evidence="1">Multi-pass membrane protein</topology>
    </subcellularLocation>
</comment>
<dbReference type="Proteomes" id="UP000004367">
    <property type="component" value="Unassembled WGS sequence"/>
</dbReference>
<keyword evidence="6" id="KW-0406">Ion transport</keyword>
<dbReference type="PANTHER" id="PTHR32024:SF1">
    <property type="entry name" value="KTR SYSTEM POTASSIUM UPTAKE PROTEIN B"/>
    <property type="match status" value="1"/>
</dbReference>
<dbReference type="eggNOG" id="COG0168">
    <property type="taxonomic scope" value="Bacteria"/>
</dbReference>
<feature type="transmembrane region" description="Helical" evidence="8">
    <location>
        <begin position="313"/>
        <end position="331"/>
    </location>
</feature>
<dbReference type="OrthoDB" id="9810952at2"/>
<dbReference type="EMBL" id="BAFE01000022">
    <property type="protein sequence ID" value="GAB47671.1"/>
    <property type="molecule type" value="Genomic_DNA"/>
</dbReference>
<dbReference type="PANTHER" id="PTHR32024">
    <property type="entry name" value="TRK SYSTEM POTASSIUM UPTAKE PROTEIN TRKG-RELATED"/>
    <property type="match status" value="1"/>
</dbReference>
<protein>
    <submittedName>
        <fullName evidence="9">Ktr system potassium uptake protein KtrB</fullName>
    </submittedName>
</protein>
<dbReference type="RefSeq" id="WP_009481569.1">
    <property type="nucleotide sequence ID" value="NZ_BAFE01000022.1"/>
</dbReference>
<keyword evidence="10" id="KW-1185">Reference proteome</keyword>
<comment type="caution">
    <text evidence="9">The sequence shown here is derived from an EMBL/GenBank/DDBJ whole genome shotgun (WGS) entry which is preliminary data.</text>
</comment>
<gene>
    <name evidence="9" type="primary">ktrB</name>
    <name evidence="9" type="ORF">MOPEL_023_00110</name>
</gene>
<dbReference type="InterPro" id="IPR003445">
    <property type="entry name" value="Cat_transpt"/>
</dbReference>
<evidence type="ECO:0000256" key="5">
    <source>
        <dbReference type="ARBA" id="ARBA00022989"/>
    </source>
</evidence>
<keyword evidence="3" id="KW-1003">Cell membrane</keyword>
<organism evidence="9 10">
    <name type="scientific">Mobilicoccus pelagius NBRC 104925</name>
    <dbReference type="NCBI Taxonomy" id="1089455"/>
    <lineage>
        <taxon>Bacteria</taxon>
        <taxon>Bacillati</taxon>
        <taxon>Actinomycetota</taxon>
        <taxon>Actinomycetes</taxon>
        <taxon>Micrococcales</taxon>
        <taxon>Dermatophilaceae</taxon>
        <taxon>Mobilicoccus</taxon>
    </lineage>
</organism>